<evidence type="ECO:0008006" key="7">
    <source>
        <dbReference type="Google" id="ProtNLM"/>
    </source>
</evidence>
<evidence type="ECO:0000313" key="6">
    <source>
        <dbReference type="Proteomes" id="UP000292262"/>
    </source>
</evidence>
<dbReference type="OrthoDB" id="321327at2"/>
<sequence length="336" mass="38007">MSAIQKIVALGFPWQTSDPFLFCAYHEDQYPKGNSNMGPDADFSGRLLGQDFDPHHSWRMYHGKEVPGFPAHPHLGFETVTIVEQGLVDHSDSLGAAARFGNGDVQWITTGKGLQHSEMFPLLNEKEENPLLLFQIWLNLPRASKNVPPYFQMLWQEDIPVVTLTDKHMHNVSLKLICGAYKEHQGAQPNPDSWAADPANGVAIWLIKLEPNAEFELPEADETVNRSLYYFKGKEIQADGYHIPVKHEIRLDPSKSITLHNGTETSCFLFLQGKPINEPVIQQGPFVTNSVGEIKEAMLRYHKDQFGGWPWPKHDNVHQRNKGRFAILPNGSEIIK</sequence>
<comment type="caution">
    <text evidence="5">The sequence shown here is derived from an EMBL/GenBank/DDBJ whole genome shotgun (WGS) entry which is preliminary data.</text>
</comment>
<protein>
    <recommendedName>
        <fullName evidence="7">Pirin</fullName>
    </recommendedName>
</protein>
<evidence type="ECO:0000256" key="1">
    <source>
        <dbReference type="ARBA" id="ARBA00008416"/>
    </source>
</evidence>
<dbReference type="InterPro" id="IPR014710">
    <property type="entry name" value="RmlC-like_jellyroll"/>
</dbReference>
<feature type="domain" description="Pirin C-terminal" evidence="4">
    <location>
        <begin position="206"/>
        <end position="307"/>
    </location>
</feature>
<reference evidence="5 6" key="1">
    <citation type="submission" date="2019-02" db="EMBL/GenBank/DDBJ databases">
        <title>Genomic Encyclopedia of Type Strains, Phase IV (KMG-IV): sequencing the most valuable type-strain genomes for metagenomic binning, comparative biology and taxonomic classification.</title>
        <authorList>
            <person name="Goeker M."/>
        </authorList>
    </citation>
    <scope>NUCLEOTIDE SEQUENCE [LARGE SCALE GENOMIC DNA]</scope>
    <source>
        <strain evidence="5 6">DSM 17196</strain>
    </source>
</reference>
<evidence type="ECO:0000259" key="4">
    <source>
        <dbReference type="Pfam" id="PF05726"/>
    </source>
</evidence>
<dbReference type="SUPFAM" id="SSF51182">
    <property type="entry name" value="RmlC-like cupins"/>
    <property type="match status" value="1"/>
</dbReference>
<evidence type="ECO:0000256" key="2">
    <source>
        <dbReference type="RuleBase" id="RU003457"/>
    </source>
</evidence>
<organism evidence="5 6">
    <name type="scientific">Aquimarina brevivitae</name>
    <dbReference type="NCBI Taxonomy" id="323412"/>
    <lineage>
        <taxon>Bacteria</taxon>
        <taxon>Pseudomonadati</taxon>
        <taxon>Bacteroidota</taxon>
        <taxon>Flavobacteriia</taxon>
        <taxon>Flavobacteriales</taxon>
        <taxon>Flavobacteriaceae</taxon>
        <taxon>Aquimarina</taxon>
    </lineage>
</organism>
<dbReference type="InterPro" id="IPR008778">
    <property type="entry name" value="Pirin_C_dom"/>
</dbReference>
<evidence type="ECO:0000259" key="3">
    <source>
        <dbReference type="Pfam" id="PF02678"/>
    </source>
</evidence>
<dbReference type="PANTHER" id="PTHR13903">
    <property type="entry name" value="PIRIN-RELATED"/>
    <property type="match status" value="1"/>
</dbReference>
<dbReference type="PANTHER" id="PTHR13903:SF8">
    <property type="entry name" value="PIRIN"/>
    <property type="match status" value="1"/>
</dbReference>
<evidence type="ECO:0000313" key="5">
    <source>
        <dbReference type="EMBL" id="RZS93414.1"/>
    </source>
</evidence>
<keyword evidence="6" id="KW-1185">Reference proteome</keyword>
<name>A0A4Q7P146_9FLAO</name>
<dbReference type="Proteomes" id="UP000292262">
    <property type="component" value="Unassembled WGS sequence"/>
</dbReference>
<gene>
    <name evidence="5" type="ORF">EV197_1992</name>
</gene>
<dbReference type="EMBL" id="SGXE01000002">
    <property type="protein sequence ID" value="RZS93414.1"/>
    <property type="molecule type" value="Genomic_DNA"/>
</dbReference>
<feature type="domain" description="Pirin N-terminal" evidence="3">
    <location>
        <begin position="59"/>
        <end position="138"/>
    </location>
</feature>
<dbReference type="AlphaFoldDB" id="A0A4Q7P146"/>
<dbReference type="Gene3D" id="2.60.120.10">
    <property type="entry name" value="Jelly Rolls"/>
    <property type="match status" value="2"/>
</dbReference>
<comment type="similarity">
    <text evidence="1 2">Belongs to the pirin family.</text>
</comment>
<dbReference type="RefSeq" id="WP_130286548.1">
    <property type="nucleotide sequence ID" value="NZ_SGXE01000002.1"/>
</dbReference>
<dbReference type="InterPro" id="IPR011051">
    <property type="entry name" value="RmlC_Cupin_sf"/>
</dbReference>
<accession>A0A4Q7P146</accession>
<proteinExistence type="inferred from homology"/>
<dbReference type="Pfam" id="PF02678">
    <property type="entry name" value="Pirin"/>
    <property type="match status" value="1"/>
</dbReference>
<dbReference type="Pfam" id="PF05726">
    <property type="entry name" value="Pirin_C"/>
    <property type="match status" value="1"/>
</dbReference>
<dbReference type="InterPro" id="IPR003829">
    <property type="entry name" value="Pirin_N_dom"/>
</dbReference>
<dbReference type="InterPro" id="IPR012093">
    <property type="entry name" value="Pirin"/>
</dbReference>